<evidence type="ECO:0000256" key="1">
    <source>
        <dbReference type="ARBA" id="ARBA00022741"/>
    </source>
</evidence>
<dbReference type="GO" id="GO:0005525">
    <property type="term" value="F:GTP binding"/>
    <property type="evidence" value="ECO:0007669"/>
    <property type="project" value="UniProtKB-KW"/>
</dbReference>
<comment type="caution">
    <text evidence="5">The sequence shown here is derived from an EMBL/GenBank/DDBJ whole genome shotgun (WGS) entry which is preliminary data.</text>
</comment>
<dbReference type="SUPFAM" id="SSF52540">
    <property type="entry name" value="P-loop containing nucleoside triphosphate hydrolases"/>
    <property type="match status" value="1"/>
</dbReference>
<keyword evidence="2" id="KW-0342">GTP-binding</keyword>
<feature type="non-terminal residue" evidence="5">
    <location>
        <position position="59"/>
    </location>
</feature>
<name>A0AAD7WA49_9TELE</name>
<organism evidence="5 6">
    <name type="scientific">Aldrovandia affinis</name>
    <dbReference type="NCBI Taxonomy" id="143900"/>
    <lineage>
        <taxon>Eukaryota</taxon>
        <taxon>Metazoa</taxon>
        <taxon>Chordata</taxon>
        <taxon>Craniata</taxon>
        <taxon>Vertebrata</taxon>
        <taxon>Euteleostomi</taxon>
        <taxon>Actinopterygii</taxon>
        <taxon>Neopterygii</taxon>
        <taxon>Teleostei</taxon>
        <taxon>Notacanthiformes</taxon>
        <taxon>Halosauridae</taxon>
        <taxon>Aldrovandia</taxon>
    </lineage>
</organism>
<comment type="similarity">
    <text evidence="3">Belongs to the TRAFAC class dynamin-like GTPase superfamily. GB1/RHD3 GTPase family.</text>
</comment>
<proteinExistence type="inferred from homology"/>
<dbReference type="AlphaFoldDB" id="A0AAD7WA49"/>
<sequence>MMSEGPMWLVECSMEGEVRVNREAICALARLPWPLQVVSIFGPRQSGKSHLLNLLAGST</sequence>
<protein>
    <recommendedName>
        <fullName evidence="4">GB1/RHD3-type G domain-containing protein</fullName>
    </recommendedName>
</protein>
<keyword evidence="1" id="KW-0547">Nucleotide-binding</keyword>
<dbReference type="EMBL" id="JAINUG010000181">
    <property type="protein sequence ID" value="KAJ8389546.1"/>
    <property type="molecule type" value="Genomic_DNA"/>
</dbReference>
<accession>A0AAD7WA49</accession>
<keyword evidence="6" id="KW-1185">Reference proteome</keyword>
<gene>
    <name evidence="5" type="ORF">AAFF_G00119360</name>
</gene>
<evidence type="ECO:0000313" key="5">
    <source>
        <dbReference type="EMBL" id="KAJ8389546.1"/>
    </source>
</evidence>
<evidence type="ECO:0000259" key="4">
    <source>
        <dbReference type="PROSITE" id="PS51715"/>
    </source>
</evidence>
<evidence type="ECO:0000256" key="2">
    <source>
        <dbReference type="ARBA" id="ARBA00023134"/>
    </source>
</evidence>
<evidence type="ECO:0000256" key="3">
    <source>
        <dbReference type="PROSITE-ProRule" id="PRU01052"/>
    </source>
</evidence>
<dbReference type="Proteomes" id="UP001221898">
    <property type="component" value="Unassembled WGS sequence"/>
</dbReference>
<dbReference type="PROSITE" id="PS51715">
    <property type="entry name" value="G_GB1_RHD3"/>
    <property type="match status" value="1"/>
</dbReference>
<dbReference type="Gene3D" id="3.40.50.300">
    <property type="entry name" value="P-loop containing nucleotide triphosphate hydrolases"/>
    <property type="match status" value="1"/>
</dbReference>
<dbReference type="InterPro" id="IPR027417">
    <property type="entry name" value="P-loop_NTPase"/>
</dbReference>
<reference evidence="5" key="1">
    <citation type="journal article" date="2023" name="Science">
        <title>Genome structures resolve the early diversification of teleost fishes.</title>
        <authorList>
            <person name="Parey E."/>
            <person name="Louis A."/>
            <person name="Montfort J."/>
            <person name="Bouchez O."/>
            <person name="Roques C."/>
            <person name="Iampietro C."/>
            <person name="Lluch J."/>
            <person name="Castinel A."/>
            <person name="Donnadieu C."/>
            <person name="Desvignes T."/>
            <person name="Floi Bucao C."/>
            <person name="Jouanno E."/>
            <person name="Wen M."/>
            <person name="Mejri S."/>
            <person name="Dirks R."/>
            <person name="Jansen H."/>
            <person name="Henkel C."/>
            <person name="Chen W.J."/>
            <person name="Zahm M."/>
            <person name="Cabau C."/>
            <person name="Klopp C."/>
            <person name="Thompson A.W."/>
            <person name="Robinson-Rechavi M."/>
            <person name="Braasch I."/>
            <person name="Lecointre G."/>
            <person name="Bobe J."/>
            <person name="Postlethwait J.H."/>
            <person name="Berthelot C."/>
            <person name="Roest Crollius H."/>
            <person name="Guiguen Y."/>
        </authorList>
    </citation>
    <scope>NUCLEOTIDE SEQUENCE</scope>
    <source>
        <strain evidence="5">NC1722</strain>
    </source>
</reference>
<dbReference type="InterPro" id="IPR030386">
    <property type="entry name" value="G_GB1_RHD3_dom"/>
</dbReference>
<evidence type="ECO:0000313" key="6">
    <source>
        <dbReference type="Proteomes" id="UP001221898"/>
    </source>
</evidence>
<feature type="domain" description="GB1/RHD3-type G" evidence="4">
    <location>
        <begin position="32"/>
        <end position="59"/>
    </location>
</feature>